<dbReference type="EMBL" id="CP127363">
    <property type="protein sequence ID" value="WIY49814.1"/>
    <property type="molecule type" value="Genomic_DNA"/>
</dbReference>
<proteinExistence type="predicted"/>
<keyword evidence="4 7" id="KW-0560">Oxidoreductase</keyword>
<dbReference type="NCBIfam" id="NF011930">
    <property type="entry name" value="PRK15401.1"/>
    <property type="match status" value="1"/>
</dbReference>
<dbReference type="InterPro" id="IPR004574">
    <property type="entry name" value="Alkb"/>
</dbReference>
<dbReference type="EC" id="1.14.11.33" evidence="7"/>
<evidence type="ECO:0000256" key="3">
    <source>
        <dbReference type="ARBA" id="ARBA00022964"/>
    </source>
</evidence>
<comment type="cofactor">
    <cofactor evidence="1">
        <name>Fe(2+)</name>
        <dbReference type="ChEBI" id="CHEBI:29033"/>
    </cofactor>
</comment>
<feature type="domain" description="Fe2OG dioxygenase" evidence="6">
    <location>
        <begin position="124"/>
        <end position="224"/>
    </location>
</feature>
<keyword evidence="5" id="KW-0408">Iron</keyword>
<evidence type="ECO:0000256" key="1">
    <source>
        <dbReference type="ARBA" id="ARBA00001954"/>
    </source>
</evidence>
<evidence type="ECO:0000313" key="8">
    <source>
        <dbReference type="Proteomes" id="UP001242732"/>
    </source>
</evidence>
<name>A0ABY9ASI6_PARCI</name>
<dbReference type="PROSITE" id="PS51471">
    <property type="entry name" value="FE2OG_OXY"/>
    <property type="match status" value="1"/>
</dbReference>
<dbReference type="InterPro" id="IPR037151">
    <property type="entry name" value="AlkB-like_sf"/>
</dbReference>
<dbReference type="Proteomes" id="UP001242732">
    <property type="component" value="Chromosome"/>
</dbReference>
<keyword evidence="8" id="KW-1185">Reference proteome</keyword>
<keyword evidence="2" id="KW-0479">Metal-binding</keyword>
<evidence type="ECO:0000259" key="6">
    <source>
        <dbReference type="PROSITE" id="PS51471"/>
    </source>
</evidence>
<dbReference type="Gene3D" id="2.60.120.590">
    <property type="entry name" value="Alpha-ketoglutarate-dependent dioxygenase AlkB-like"/>
    <property type="match status" value="1"/>
</dbReference>
<dbReference type="GO" id="GO:0035516">
    <property type="term" value="F:broad specificity oxidative DNA demethylase activity"/>
    <property type="evidence" value="ECO:0007669"/>
    <property type="project" value="UniProtKB-EC"/>
</dbReference>
<evidence type="ECO:0000256" key="5">
    <source>
        <dbReference type="ARBA" id="ARBA00023004"/>
    </source>
</evidence>
<evidence type="ECO:0000256" key="4">
    <source>
        <dbReference type="ARBA" id="ARBA00023002"/>
    </source>
</evidence>
<keyword evidence="3" id="KW-0223">Dioxygenase</keyword>
<dbReference type="RefSeq" id="WP_011797017.1">
    <property type="nucleotide sequence ID" value="NZ_CP023687.1"/>
</dbReference>
<evidence type="ECO:0000313" key="7">
    <source>
        <dbReference type="EMBL" id="WIY49814.1"/>
    </source>
</evidence>
<reference evidence="7 8" key="1">
    <citation type="submission" date="2023-06" db="EMBL/GenBank/DDBJ databases">
        <authorList>
            <person name="Ham H."/>
            <person name="Park D.S."/>
        </authorList>
    </citation>
    <scope>NUCLEOTIDE SEQUENCE [LARGE SCALE GENOMIC DNA]</scope>
    <source>
        <strain evidence="7 8">KACC 17005</strain>
    </source>
</reference>
<evidence type="ECO:0000256" key="2">
    <source>
        <dbReference type="ARBA" id="ARBA00022723"/>
    </source>
</evidence>
<accession>A0ABY9ASI6</accession>
<organism evidence="7 8">
    <name type="scientific">Paracidovorax citrulli</name>
    <name type="common">Acidovorax citrulli</name>
    <dbReference type="NCBI Taxonomy" id="80869"/>
    <lineage>
        <taxon>Bacteria</taxon>
        <taxon>Pseudomonadati</taxon>
        <taxon>Pseudomonadota</taxon>
        <taxon>Betaproteobacteria</taxon>
        <taxon>Burkholderiales</taxon>
        <taxon>Comamonadaceae</taxon>
        <taxon>Paracidovorax</taxon>
    </lineage>
</organism>
<dbReference type="InterPro" id="IPR027450">
    <property type="entry name" value="AlkB-like"/>
</dbReference>
<dbReference type="InterPro" id="IPR005123">
    <property type="entry name" value="Oxoglu/Fe-dep_dioxygenase_dom"/>
</dbReference>
<gene>
    <name evidence="7" type="primary">alkB</name>
    <name evidence="7" type="ORF">QRO08_04355</name>
</gene>
<dbReference type="PANTHER" id="PTHR16557:SF2">
    <property type="entry name" value="NUCLEIC ACID DIOXYGENASE ALKBH1"/>
    <property type="match status" value="1"/>
</dbReference>
<sequence length="224" mass="23914">MPRSSATTPDLFDGAPAGDRAAPLPLGPGAALLRGFALPVAATLREEVLAVARAAPWRHMETPGGRAMSVATTSCGRLGWVSDRRGYRYAPLDPGSGTAWPAMPDALRRLAREAAAHAGFPDFEPDSCLVNRYAPGARLSLHQDRDEHDLQAPIVSVSLGLPAVFLWGGFARTGPVARVPLQHGDVVVWGGPDRLRFHGVQPVKDGLHPEWGAERVNLTFRKAG</sequence>
<dbReference type="SUPFAM" id="SSF51197">
    <property type="entry name" value="Clavaminate synthase-like"/>
    <property type="match status" value="1"/>
</dbReference>
<protein>
    <submittedName>
        <fullName evidence="7">DNA oxidative demethylase AlkB</fullName>
        <ecNumber evidence="7">1.14.11.33</ecNumber>
    </submittedName>
</protein>
<dbReference type="PANTHER" id="PTHR16557">
    <property type="entry name" value="ALKYLATED DNA REPAIR PROTEIN ALKB-RELATED"/>
    <property type="match status" value="1"/>
</dbReference>
<dbReference type="Pfam" id="PF13532">
    <property type="entry name" value="2OG-FeII_Oxy_2"/>
    <property type="match status" value="1"/>
</dbReference>